<dbReference type="Gene3D" id="3.40.640.10">
    <property type="entry name" value="Type I PLP-dependent aspartate aminotransferase-like (Major domain)"/>
    <property type="match status" value="1"/>
</dbReference>
<dbReference type="InterPro" id="IPR015424">
    <property type="entry name" value="PyrdxlP-dep_Trfase"/>
</dbReference>
<accession>A0ABN2YKV8</accession>
<keyword evidence="3" id="KW-0808">Transferase</keyword>
<comment type="similarity">
    <text evidence="5">Belongs to the DegT/DnrJ/EryC1 family. L-glutamine:2-deoxy-scyllo-inosose/scyllo-inosose aminotransferase subfamily.</text>
</comment>
<dbReference type="RefSeq" id="WP_344290872.1">
    <property type="nucleotide sequence ID" value="NZ_BAAAPF010000106.1"/>
</dbReference>
<protein>
    <submittedName>
        <fullName evidence="7">Uncharacterized protein</fullName>
    </submittedName>
</protein>
<dbReference type="InterPro" id="IPR000653">
    <property type="entry name" value="DegT/StrS_aminotransferase"/>
</dbReference>
<dbReference type="Proteomes" id="UP001500443">
    <property type="component" value="Unassembled WGS sequence"/>
</dbReference>
<keyword evidence="8" id="KW-1185">Reference proteome</keyword>
<keyword evidence="4 6" id="KW-0663">Pyridoxal phosphate</keyword>
<comment type="cofactor">
    <cofactor evidence="1">
        <name>pyridoxal 5'-phosphate</name>
        <dbReference type="ChEBI" id="CHEBI:597326"/>
    </cofactor>
</comment>
<evidence type="ECO:0000256" key="2">
    <source>
        <dbReference type="ARBA" id="ARBA00022576"/>
    </source>
</evidence>
<reference evidence="7 8" key="1">
    <citation type="journal article" date="2019" name="Int. J. Syst. Evol. Microbiol.">
        <title>The Global Catalogue of Microorganisms (GCM) 10K type strain sequencing project: providing services to taxonomists for standard genome sequencing and annotation.</title>
        <authorList>
            <consortium name="The Broad Institute Genomics Platform"/>
            <consortium name="The Broad Institute Genome Sequencing Center for Infectious Disease"/>
            <person name="Wu L."/>
            <person name="Ma J."/>
        </authorList>
    </citation>
    <scope>NUCLEOTIDE SEQUENCE [LARGE SCALE GENOMIC DNA]</scope>
    <source>
        <strain evidence="7 8">JCM 15481</strain>
    </source>
</reference>
<proteinExistence type="inferred from homology"/>
<dbReference type="PANTHER" id="PTHR30244">
    <property type="entry name" value="TRANSAMINASE"/>
    <property type="match status" value="1"/>
</dbReference>
<dbReference type="InterPro" id="IPR015422">
    <property type="entry name" value="PyrdxlP-dep_Trfase_small"/>
</dbReference>
<organism evidence="7 8">
    <name type="scientific">Streptomyces synnematoformans</name>
    <dbReference type="NCBI Taxonomy" id="415721"/>
    <lineage>
        <taxon>Bacteria</taxon>
        <taxon>Bacillati</taxon>
        <taxon>Actinomycetota</taxon>
        <taxon>Actinomycetes</taxon>
        <taxon>Kitasatosporales</taxon>
        <taxon>Streptomycetaceae</taxon>
        <taxon>Streptomyces</taxon>
    </lineage>
</organism>
<dbReference type="Pfam" id="PF01041">
    <property type="entry name" value="DegT_DnrJ_EryC1"/>
    <property type="match status" value="1"/>
</dbReference>
<dbReference type="SUPFAM" id="SSF53383">
    <property type="entry name" value="PLP-dependent transferases"/>
    <property type="match status" value="1"/>
</dbReference>
<gene>
    <name evidence="7" type="ORF">GCM10009802_34250</name>
</gene>
<evidence type="ECO:0000256" key="6">
    <source>
        <dbReference type="RuleBase" id="RU004508"/>
    </source>
</evidence>
<dbReference type="InterPro" id="IPR015421">
    <property type="entry name" value="PyrdxlP-dep_Trfase_major"/>
</dbReference>
<name>A0ABN2YKV8_9ACTN</name>
<comment type="caution">
    <text evidence="7">The sequence shown here is derived from an EMBL/GenBank/DDBJ whole genome shotgun (WGS) entry which is preliminary data.</text>
</comment>
<evidence type="ECO:0000313" key="8">
    <source>
        <dbReference type="Proteomes" id="UP001500443"/>
    </source>
</evidence>
<evidence type="ECO:0000256" key="3">
    <source>
        <dbReference type="ARBA" id="ARBA00022679"/>
    </source>
</evidence>
<evidence type="ECO:0000256" key="1">
    <source>
        <dbReference type="ARBA" id="ARBA00001933"/>
    </source>
</evidence>
<evidence type="ECO:0000313" key="7">
    <source>
        <dbReference type="EMBL" id="GAA2127585.1"/>
    </source>
</evidence>
<dbReference type="PANTHER" id="PTHR30244:SF34">
    <property type="entry name" value="DTDP-4-AMINO-4,6-DIDEOXYGALACTOSE TRANSAMINASE"/>
    <property type="match status" value="1"/>
</dbReference>
<dbReference type="EMBL" id="BAAAPF010000106">
    <property type="protein sequence ID" value="GAA2127585.1"/>
    <property type="molecule type" value="Genomic_DNA"/>
</dbReference>
<sequence>MNNSSTASLALLGGQPEITTRGGHFAWPPIDSRDIEAVTRQLMDAVSIPGRAGIVAELEDALATWLGVRYVVTTCTGTAALHSMYAAAGIGPGDEVLVPALTFHATATPLLHLGARPVLVDVDDDGQLNLDAATGLVSPRTKALVAVHLWGLPENADALAAFAGEHDVILLEDGSHAHGASWGGRLVGTYGRAAAFSLNGPKPLSAGEGGFVATDDTELYYRLLLHGQYNKRCRTEIPSGHPLAKFATTGQGLKLRIHPLAAALARAQLPRLEGYLTGRATCAERICAVLENVPGLRTPRLDPAARASWYTLPLRYESAALGGLPLARFLAAVHAEGAMAVDHPGSTRPLGDHPLFRAPREMIPHYPGAQDPVLGECRGAARVHASTLKLPVWHRPEDSAFADAYAAALAKVARHHKELL</sequence>
<evidence type="ECO:0000256" key="4">
    <source>
        <dbReference type="ARBA" id="ARBA00022898"/>
    </source>
</evidence>
<keyword evidence="2" id="KW-0032">Aminotransferase</keyword>
<dbReference type="Gene3D" id="3.90.1150.10">
    <property type="entry name" value="Aspartate Aminotransferase, domain 1"/>
    <property type="match status" value="1"/>
</dbReference>
<evidence type="ECO:0000256" key="5">
    <source>
        <dbReference type="ARBA" id="ARBA00038398"/>
    </source>
</evidence>